<comment type="caution">
    <text evidence="1">The sequence shown here is derived from an EMBL/GenBank/DDBJ whole genome shotgun (WGS) entry which is preliminary data.</text>
</comment>
<protein>
    <submittedName>
        <fullName evidence="1">Uncharacterized protein</fullName>
    </submittedName>
</protein>
<evidence type="ECO:0000313" key="1">
    <source>
        <dbReference type="EMBL" id="KKN10066.1"/>
    </source>
</evidence>
<dbReference type="EMBL" id="LAZR01004280">
    <property type="protein sequence ID" value="KKN10066.1"/>
    <property type="molecule type" value="Genomic_DNA"/>
</dbReference>
<proteinExistence type="predicted"/>
<dbReference type="InterPro" id="IPR004260">
    <property type="entry name" value="Pyr-dimer_DNA_glycosylase"/>
</dbReference>
<dbReference type="Pfam" id="PF03013">
    <property type="entry name" value="Pyr_excise"/>
    <property type="match status" value="1"/>
</dbReference>
<organism evidence="1">
    <name type="scientific">marine sediment metagenome</name>
    <dbReference type="NCBI Taxonomy" id="412755"/>
    <lineage>
        <taxon>unclassified sequences</taxon>
        <taxon>metagenomes</taxon>
        <taxon>ecological metagenomes</taxon>
    </lineage>
</organism>
<gene>
    <name evidence="1" type="ORF">LCGC14_1040300</name>
</gene>
<accession>A0A0F9QA54</accession>
<dbReference type="AlphaFoldDB" id="A0A0F9QA54"/>
<reference evidence="1" key="1">
    <citation type="journal article" date="2015" name="Nature">
        <title>Complex archaea that bridge the gap between prokaryotes and eukaryotes.</title>
        <authorList>
            <person name="Spang A."/>
            <person name="Saw J.H."/>
            <person name="Jorgensen S.L."/>
            <person name="Zaremba-Niedzwiedzka K."/>
            <person name="Martijn J."/>
            <person name="Lind A.E."/>
            <person name="van Eijk R."/>
            <person name="Schleper C."/>
            <person name="Guy L."/>
            <person name="Ettema T.J."/>
        </authorList>
    </citation>
    <scope>NUCLEOTIDE SEQUENCE</scope>
</reference>
<name>A0A0F9QA54_9ZZZZ</name>
<sequence>MNIFVLDVDAKNAARYLCDKHVIKMIVESAQLLSTAHRVVDGERRVTLNAAYQMITVYDHPIPEMENVLYKAYSVYHPCCKWVRSSFGNYSWLYAHFVALCIEYHHRYGKIHLTERKLITALKDPPEEIRISSIEAFNVVAGGRPRYQVPPHEAVELYREYYKKKFDDGMEMVWTNRAHPEWVRDWGRSVESD</sequence>